<dbReference type="KEGG" id="pce:PECL_264"/>
<dbReference type="Gene3D" id="2.60.40.10">
    <property type="entry name" value="Immunoglobulins"/>
    <property type="match status" value="1"/>
</dbReference>
<dbReference type="InterPro" id="IPR017853">
    <property type="entry name" value="GH"/>
</dbReference>
<evidence type="ECO:0000313" key="4">
    <source>
        <dbReference type="EMBL" id="AEV94587.1"/>
    </source>
</evidence>
<dbReference type="Gene3D" id="3.90.400.10">
    <property type="entry name" value="Oligo-1,6-glucosidase, Domain 2"/>
    <property type="match status" value="1"/>
</dbReference>
<feature type="domain" description="Glycosyl hydrolase family 13 catalytic" evidence="3">
    <location>
        <begin position="141"/>
        <end position="524"/>
    </location>
</feature>
<dbReference type="CDD" id="cd11338">
    <property type="entry name" value="AmyAc_CMD"/>
    <property type="match status" value="1"/>
</dbReference>
<gene>
    <name evidence="4" type="ordered locus">PECL_264</name>
</gene>
<reference evidence="4 5" key="1">
    <citation type="journal article" date="2012" name="J. Bacteriol.">
        <title>Complete Genome Sequence of the Beer Spoilage Organism Pediococcus claussenii ATCC BAA-344T.</title>
        <authorList>
            <person name="Pittet V."/>
            <person name="Abegunde T."/>
            <person name="Marfleet T."/>
            <person name="Haakensen M."/>
            <person name="Morrow K."/>
            <person name="Jayaprakash T."/>
            <person name="Schroeder K."/>
            <person name="Trost B."/>
            <person name="Byrns S."/>
            <person name="Bergsveinson J."/>
            <person name="Kusalik A."/>
            <person name="Ziola B."/>
        </authorList>
    </citation>
    <scope>NUCLEOTIDE SEQUENCE [LARGE SCALE GENOMIC DNA]</scope>
    <source>
        <strain evidence="4 5">ATCC BAA-344</strain>
    </source>
</reference>
<dbReference type="Gene3D" id="3.20.20.80">
    <property type="entry name" value="Glycosidases"/>
    <property type="match status" value="1"/>
</dbReference>
<dbReference type="RefSeq" id="WP_014214785.1">
    <property type="nucleotide sequence ID" value="NC_016605.1"/>
</dbReference>
<dbReference type="STRING" id="701521.PECL_264"/>
<keyword evidence="1" id="KW-0378">Hydrolase</keyword>
<dbReference type="SMART" id="SM00642">
    <property type="entry name" value="Aamy"/>
    <property type="match status" value="1"/>
</dbReference>
<accession>G8PAM8</accession>
<dbReference type="HOGENOM" id="CLU_006462_6_4_9"/>
<dbReference type="PANTHER" id="PTHR10357">
    <property type="entry name" value="ALPHA-AMYLASE FAMILY MEMBER"/>
    <property type="match status" value="1"/>
</dbReference>
<dbReference type="InterPro" id="IPR045857">
    <property type="entry name" value="O16G_dom_2"/>
</dbReference>
<protein>
    <submittedName>
        <fullName evidence="4">Alpha amylase, catalytic domain protein</fullName>
    </submittedName>
</protein>
<dbReference type="InterPro" id="IPR006047">
    <property type="entry name" value="GH13_cat_dom"/>
</dbReference>
<dbReference type="GO" id="GO:0005975">
    <property type="term" value="P:carbohydrate metabolic process"/>
    <property type="evidence" value="ECO:0007669"/>
    <property type="project" value="InterPro"/>
</dbReference>
<dbReference type="eggNOG" id="COG0366">
    <property type="taxonomic scope" value="Bacteria"/>
</dbReference>
<dbReference type="AlphaFoldDB" id="G8PAM8"/>
<dbReference type="GO" id="GO:0016798">
    <property type="term" value="F:hydrolase activity, acting on glycosyl bonds"/>
    <property type="evidence" value="ECO:0007669"/>
    <property type="project" value="UniProtKB-KW"/>
</dbReference>
<organism evidence="4 5">
    <name type="scientific">Pediococcus claussenii (strain ATCC BAA-344 / DSM 14800 / JCM 18046 / KCTC 3811 / LMG 21948 / P06)</name>
    <dbReference type="NCBI Taxonomy" id="701521"/>
    <lineage>
        <taxon>Bacteria</taxon>
        <taxon>Bacillati</taxon>
        <taxon>Bacillota</taxon>
        <taxon>Bacilli</taxon>
        <taxon>Lactobacillales</taxon>
        <taxon>Lactobacillaceae</taxon>
        <taxon>Pediococcus</taxon>
    </lineage>
</organism>
<evidence type="ECO:0000313" key="5">
    <source>
        <dbReference type="Proteomes" id="UP000005444"/>
    </source>
</evidence>
<dbReference type="EMBL" id="CP003137">
    <property type="protein sequence ID" value="AEV94587.1"/>
    <property type="molecule type" value="Genomic_DNA"/>
</dbReference>
<keyword evidence="5" id="KW-1185">Reference proteome</keyword>
<dbReference type="Proteomes" id="UP000005444">
    <property type="component" value="Chromosome"/>
</dbReference>
<dbReference type="Pfam" id="PF00128">
    <property type="entry name" value="Alpha-amylase"/>
    <property type="match status" value="1"/>
</dbReference>
<sequence>MNPVIEYDSFQTKNKKPFGAVLHGTEIQFAISIHNLDVVQISLQVDQDGHWDTEKSVQMTPSGDDQNRFVGAFRPNISGLYFYYFKIQTDTATLYYGCVNGGFGGPGTVYQNRAQVQMYQITCLAEVETIPEWYQNAVFYHIFVDRFSNGNPDDQVNQPKANSFIYGRKTDLPVYIRNSQNDILRWDFYGGNLKGIEQKLPYLADLGVTALYLSPIFEARSNHRYDTGDYFKIDGILGTLADFDHLLSKIHQMGMHVVLDGVFNHVGADSKYFNLWKSYENDGAVQSVNSPYYSWFDFLKYPTDYKSWWGIKDLPTINKDEVSYQNYIYGNDDSVLNYWTSRGVDGWRLDVADELPDSFIGGIRKAVSQYPERVVIGEVWEDASHKVAYNQRRHYLEGGMLQATMNYPLRELIINTLNRKIKPRGWWRRLGTLQENYPQTAFNNALNNIGTHDTERILTAVGNDKTLLLNAMWLLFSLPGTPCLYYADETGMLGGTDPENRAFYPWGHEDQEILSEVKKAIIWRKHHNWINKAQFTPFYIEDTVIGLRYQSEDNQLSVLLNVTESDQDVELADVIGIDGSTIIRDGKSVISFKKRQMLMF</sequence>
<keyword evidence="2" id="KW-0326">Glycosidase</keyword>
<evidence type="ECO:0000259" key="3">
    <source>
        <dbReference type="SMART" id="SM00642"/>
    </source>
</evidence>
<name>G8PAM8_PEDCP</name>
<evidence type="ECO:0000256" key="2">
    <source>
        <dbReference type="ARBA" id="ARBA00023295"/>
    </source>
</evidence>
<dbReference type="InterPro" id="IPR013783">
    <property type="entry name" value="Ig-like_fold"/>
</dbReference>
<dbReference type="PANTHER" id="PTHR10357:SF210">
    <property type="entry name" value="MALTODEXTRIN GLUCOSIDASE"/>
    <property type="match status" value="1"/>
</dbReference>
<proteinExistence type="predicted"/>
<dbReference type="PATRIC" id="fig|701521.8.peg.255"/>
<dbReference type="SUPFAM" id="SSF51445">
    <property type="entry name" value="(Trans)glycosidases"/>
    <property type="match status" value="1"/>
</dbReference>
<evidence type="ECO:0000256" key="1">
    <source>
        <dbReference type="ARBA" id="ARBA00022801"/>
    </source>
</evidence>